<reference evidence="2" key="1">
    <citation type="submission" date="2023-06" db="EMBL/GenBank/DDBJ databases">
        <title>Genome-scale phylogeny and comparative genomics of the fungal order Sordariales.</title>
        <authorList>
            <consortium name="Lawrence Berkeley National Laboratory"/>
            <person name="Hensen N."/>
            <person name="Bonometti L."/>
            <person name="Westerberg I."/>
            <person name="Brannstrom I.O."/>
            <person name="Guillou S."/>
            <person name="Cros-Aarteil S."/>
            <person name="Calhoun S."/>
            <person name="Haridas S."/>
            <person name="Kuo A."/>
            <person name="Mondo S."/>
            <person name="Pangilinan J."/>
            <person name="Riley R."/>
            <person name="Labutti K."/>
            <person name="Andreopoulos B."/>
            <person name="Lipzen A."/>
            <person name="Chen C."/>
            <person name="Yanf M."/>
            <person name="Daum C."/>
            <person name="Ng V."/>
            <person name="Clum A."/>
            <person name="Steindorff A."/>
            <person name="Ohm R."/>
            <person name="Martin F."/>
            <person name="Silar P."/>
            <person name="Natvig D."/>
            <person name="Lalanne C."/>
            <person name="Gautier V."/>
            <person name="Ament-Velasquez S.L."/>
            <person name="Kruys A."/>
            <person name="Hutchinson M.I."/>
            <person name="Powell A.J."/>
            <person name="Barry K."/>
            <person name="Miller A.N."/>
            <person name="Grigoriev I.V."/>
            <person name="Debuchy R."/>
            <person name="Gladieux P."/>
            <person name="Thoren M.H."/>
            <person name="Johannesson H."/>
        </authorList>
    </citation>
    <scope>NUCLEOTIDE SEQUENCE</scope>
    <source>
        <strain evidence="2">SMH4607-1</strain>
    </source>
</reference>
<keyword evidence="1" id="KW-0472">Membrane</keyword>
<comment type="caution">
    <text evidence="2">The sequence shown here is derived from an EMBL/GenBank/DDBJ whole genome shotgun (WGS) entry which is preliminary data.</text>
</comment>
<accession>A0AA40A7P1</accession>
<name>A0AA40A7P1_9PEZI</name>
<keyword evidence="1" id="KW-0812">Transmembrane</keyword>
<evidence type="ECO:0000256" key="1">
    <source>
        <dbReference type="SAM" id="Phobius"/>
    </source>
</evidence>
<keyword evidence="3" id="KW-1185">Reference proteome</keyword>
<gene>
    <name evidence="2" type="ORF">B0H67DRAFT_646243</name>
</gene>
<evidence type="ECO:0008006" key="4">
    <source>
        <dbReference type="Google" id="ProtNLM"/>
    </source>
</evidence>
<feature type="transmembrane region" description="Helical" evidence="1">
    <location>
        <begin position="62"/>
        <end position="85"/>
    </location>
</feature>
<protein>
    <recommendedName>
        <fullName evidence="4">Transmembrane protein</fullName>
    </recommendedName>
</protein>
<sequence>MIIPVPGILTTTTPSWTTTPTTAASIHAHYAADVNPPAVLPRMGNTTSGGANTVSSFAQDTIFGVFSVVLACATLVVAAVQVIHFRTHRGSKRRDQDRENEEGLAAAVVVPLRALVLPGGASVTSLTDATLVIVPKAAASQSAAAARLAKPLRIDSGIAVDDL</sequence>
<dbReference type="AlphaFoldDB" id="A0AA40A7P1"/>
<dbReference type="Proteomes" id="UP001172102">
    <property type="component" value="Unassembled WGS sequence"/>
</dbReference>
<dbReference type="EMBL" id="JAUKUA010000005">
    <property type="protein sequence ID" value="KAK0710817.1"/>
    <property type="molecule type" value="Genomic_DNA"/>
</dbReference>
<evidence type="ECO:0000313" key="3">
    <source>
        <dbReference type="Proteomes" id="UP001172102"/>
    </source>
</evidence>
<organism evidence="2 3">
    <name type="scientific">Lasiosphaeris hirsuta</name>
    <dbReference type="NCBI Taxonomy" id="260670"/>
    <lineage>
        <taxon>Eukaryota</taxon>
        <taxon>Fungi</taxon>
        <taxon>Dikarya</taxon>
        <taxon>Ascomycota</taxon>
        <taxon>Pezizomycotina</taxon>
        <taxon>Sordariomycetes</taxon>
        <taxon>Sordariomycetidae</taxon>
        <taxon>Sordariales</taxon>
        <taxon>Lasiosphaeriaceae</taxon>
        <taxon>Lasiosphaeris</taxon>
    </lineage>
</organism>
<keyword evidence="1" id="KW-1133">Transmembrane helix</keyword>
<evidence type="ECO:0000313" key="2">
    <source>
        <dbReference type="EMBL" id="KAK0710817.1"/>
    </source>
</evidence>
<proteinExistence type="predicted"/>